<dbReference type="SUPFAM" id="SSF53474">
    <property type="entry name" value="alpha/beta-Hydrolases"/>
    <property type="match status" value="1"/>
</dbReference>
<gene>
    <name evidence="2" type="ORF">EXIGLDRAFT_749576</name>
</gene>
<dbReference type="Proteomes" id="UP000077266">
    <property type="component" value="Unassembled WGS sequence"/>
</dbReference>
<dbReference type="InParanoid" id="A0A165HXW5"/>
<evidence type="ECO:0000313" key="2">
    <source>
        <dbReference type="EMBL" id="KZV92615.1"/>
    </source>
</evidence>
<dbReference type="EMBL" id="KV426005">
    <property type="protein sequence ID" value="KZV92615.1"/>
    <property type="molecule type" value="Genomic_DNA"/>
</dbReference>
<protein>
    <submittedName>
        <fullName evidence="2">Alpha/beta-hydrolase</fullName>
    </submittedName>
</protein>
<proteinExistence type="predicted"/>
<name>A0A165HXW5_EXIGL</name>
<reference evidence="2 3" key="1">
    <citation type="journal article" date="2016" name="Mol. Biol. Evol.">
        <title>Comparative Genomics of Early-Diverging Mushroom-Forming Fungi Provides Insights into the Origins of Lignocellulose Decay Capabilities.</title>
        <authorList>
            <person name="Nagy L.G."/>
            <person name="Riley R."/>
            <person name="Tritt A."/>
            <person name="Adam C."/>
            <person name="Daum C."/>
            <person name="Floudas D."/>
            <person name="Sun H."/>
            <person name="Yadav J.S."/>
            <person name="Pangilinan J."/>
            <person name="Larsson K.H."/>
            <person name="Matsuura K."/>
            <person name="Barry K."/>
            <person name="Labutti K."/>
            <person name="Kuo R."/>
            <person name="Ohm R.A."/>
            <person name="Bhattacharya S.S."/>
            <person name="Shirouzu T."/>
            <person name="Yoshinaga Y."/>
            <person name="Martin F.M."/>
            <person name="Grigoriev I.V."/>
            <person name="Hibbett D.S."/>
        </authorList>
    </citation>
    <scope>NUCLEOTIDE SEQUENCE [LARGE SCALE GENOMIC DNA]</scope>
    <source>
        <strain evidence="2 3">HHB12029</strain>
    </source>
</reference>
<dbReference type="Gene3D" id="3.40.50.1820">
    <property type="entry name" value="alpha/beta hydrolase"/>
    <property type="match status" value="1"/>
</dbReference>
<keyword evidence="3" id="KW-1185">Reference proteome</keyword>
<dbReference type="OrthoDB" id="3251587at2759"/>
<keyword evidence="2" id="KW-0378">Hydrolase</keyword>
<dbReference type="InterPro" id="IPR029058">
    <property type="entry name" value="AB_hydrolase_fold"/>
</dbReference>
<dbReference type="InterPro" id="IPR000073">
    <property type="entry name" value="AB_hydrolase_1"/>
</dbReference>
<dbReference type="AlphaFoldDB" id="A0A165HXW5"/>
<organism evidence="2 3">
    <name type="scientific">Exidia glandulosa HHB12029</name>
    <dbReference type="NCBI Taxonomy" id="1314781"/>
    <lineage>
        <taxon>Eukaryota</taxon>
        <taxon>Fungi</taxon>
        <taxon>Dikarya</taxon>
        <taxon>Basidiomycota</taxon>
        <taxon>Agaricomycotina</taxon>
        <taxon>Agaricomycetes</taxon>
        <taxon>Auriculariales</taxon>
        <taxon>Exidiaceae</taxon>
        <taxon>Exidia</taxon>
    </lineage>
</organism>
<feature type="domain" description="AB hydrolase-1" evidence="1">
    <location>
        <begin position="24"/>
        <end position="318"/>
    </location>
</feature>
<accession>A0A165HXW5</accession>
<evidence type="ECO:0000259" key="1">
    <source>
        <dbReference type="Pfam" id="PF12697"/>
    </source>
</evidence>
<dbReference type="Pfam" id="PF12697">
    <property type="entry name" value="Abhydrolase_6"/>
    <property type="match status" value="1"/>
</dbReference>
<sequence>MSENKLQWFYTDSGHPGVDKYDTVILIHGMNWDQSSFYAMYPLAAPAGLRFVALNRRGYPGTTPYTAEEQALLTASDTGSHALFHCRQGLAIARAVLEILTDPALALPESCKVGLLGWSTGNWFVLALLSVLDDPELLSAEREVLSARITHPILLEPPMSHMGVHGYNPATEPVRDLLARRRWATGYFDHPDLASRDASRLNFHDYLSDPSPLIDRLQPENVERMTMDAGPIDGPLLLPAWLDMNKRATREALRKVKEGLWPGIKKISIIWGDRTFWTIPPGLWALEDYSKELGGPPLEIKTLKGGNHFMNIDHPNETTAFVKEIMTA</sequence>
<dbReference type="GO" id="GO:0016787">
    <property type="term" value="F:hydrolase activity"/>
    <property type="evidence" value="ECO:0007669"/>
    <property type="project" value="UniProtKB-KW"/>
</dbReference>
<evidence type="ECO:0000313" key="3">
    <source>
        <dbReference type="Proteomes" id="UP000077266"/>
    </source>
</evidence>